<accession>A0A7W4IPE0</accession>
<dbReference type="CDD" id="cd01949">
    <property type="entry name" value="GGDEF"/>
    <property type="match status" value="1"/>
</dbReference>
<dbReference type="InterPro" id="IPR000160">
    <property type="entry name" value="GGDEF_dom"/>
</dbReference>
<dbReference type="PROSITE" id="PS50043">
    <property type="entry name" value="HTH_LUXR_2"/>
    <property type="match status" value="1"/>
</dbReference>
<dbReference type="SUPFAM" id="SSF55073">
    <property type="entry name" value="Nucleotide cyclase"/>
    <property type="match status" value="1"/>
</dbReference>
<evidence type="ECO:0000313" key="6">
    <source>
        <dbReference type="Proteomes" id="UP000540490"/>
    </source>
</evidence>
<feature type="domain" description="GGDEF" evidence="3">
    <location>
        <begin position="127"/>
        <end position="262"/>
    </location>
</feature>
<dbReference type="EMBL" id="JABEQN010000037">
    <property type="protein sequence ID" value="MBB2195686.1"/>
    <property type="molecule type" value="Genomic_DNA"/>
</dbReference>
<dbReference type="CDD" id="cd06170">
    <property type="entry name" value="LuxR_C_like"/>
    <property type="match status" value="1"/>
</dbReference>
<dbReference type="InterPro" id="IPR016032">
    <property type="entry name" value="Sig_transdc_resp-reg_C-effctor"/>
</dbReference>
<dbReference type="Gene3D" id="1.10.10.10">
    <property type="entry name" value="Winged helix-like DNA-binding domain superfamily/Winged helix DNA-binding domain"/>
    <property type="match status" value="1"/>
</dbReference>
<reference evidence="6 7" key="1">
    <citation type="submission" date="2020-04" db="EMBL/GenBank/DDBJ databases">
        <title>Description of novel Gluconacetobacter.</title>
        <authorList>
            <person name="Sombolestani A."/>
        </authorList>
    </citation>
    <scope>NUCLEOTIDE SEQUENCE [LARGE SCALE GENOMIC DNA]</scope>
    <source>
        <strain evidence="5 6">LMG 1728</strain>
        <strain evidence="4 7">LMG 1731</strain>
    </source>
</reference>
<evidence type="ECO:0000259" key="2">
    <source>
        <dbReference type="PROSITE" id="PS50113"/>
    </source>
</evidence>
<proteinExistence type="predicted"/>
<sequence length="351" mass="38550">MFDMFGLPRDRTVDRREVVAMYAEPCRRLLEQLRVAAIANRTTFALEARIIRPDGTPRWVRIKAGTKVENGRAVTLYGLKQDITAERQQWARLRHLTDYDPLTGLADRMHFQAVFFDRSVASDLCAPPGALALFAVDNLAEINRRWGYAAGDACLIAFARRLLSAGDGGAFTARLGGGEFAMLLDGAGKTPHLEPGPSERFSHLGDPVLWNGVSIPLGISIGIVFMRRFHGHEAEAIYARADLARQVARRQAGRSPRIVSATFEGGKQVAVGSAPSAGAPAGAAGVGMPSLSPREMEALRHISRGRTIDEIAHEMAVSPHTVRNFIRRIYQKMEVDTRVEAVQRAYRNGLL</sequence>
<dbReference type="InterPro" id="IPR035965">
    <property type="entry name" value="PAS-like_dom_sf"/>
</dbReference>
<dbReference type="Proteomes" id="UP000540490">
    <property type="component" value="Unassembled WGS sequence"/>
</dbReference>
<dbReference type="Gene3D" id="3.30.70.270">
    <property type="match status" value="1"/>
</dbReference>
<dbReference type="Gene3D" id="3.30.450.20">
    <property type="entry name" value="PAS domain"/>
    <property type="match status" value="1"/>
</dbReference>
<dbReference type="AlphaFoldDB" id="A0A7W4IPE0"/>
<dbReference type="SMART" id="SM00421">
    <property type="entry name" value="HTH_LUXR"/>
    <property type="match status" value="1"/>
</dbReference>
<evidence type="ECO:0000259" key="1">
    <source>
        <dbReference type="PROSITE" id="PS50043"/>
    </source>
</evidence>
<dbReference type="PROSITE" id="PS50887">
    <property type="entry name" value="GGDEF"/>
    <property type="match status" value="1"/>
</dbReference>
<protein>
    <submittedName>
        <fullName evidence="4">Diguanylate cyclase</fullName>
    </submittedName>
</protein>
<dbReference type="GO" id="GO:0003677">
    <property type="term" value="F:DNA binding"/>
    <property type="evidence" value="ECO:0007669"/>
    <property type="project" value="InterPro"/>
</dbReference>
<evidence type="ECO:0000313" key="4">
    <source>
        <dbReference type="EMBL" id="MBB2166584.1"/>
    </source>
</evidence>
<dbReference type="PANTHER" id="PTHR44757">
    <property type="entry name" value="DIGUANYLATE CYCLASE DGCP"/>
    <property type="match status" value="1"/>
</dbReference>
<dbReference type="InterPro" id="IPR043128">
    <property type="entry name" value="Rev_trsase/Diguanyl_cyclase"/>
</dbReference>
<dbReference type="InterPro" id="IPR029787">
    <property type="entry name" value="Nucleotide_cyclase"/>
</dbReference>
<dbReference type="PROSITE" id="PS50113">
    <property type="entry name" value="PAC"/>
    <property type="match status" value="1"/>
</dbReference>
<evidence type="ECO:0000259" key="3">
    <source>
        <dbReference type="PROSITE" id="PS50887"/>
    </source>
</evidence>
<dbReference type="Proteomes" id="UP000561077">
    <property type="component" value="Unassembled WGS sequence"/>
</dbReference>
<dbReference type="GO" id="GO:0006355">
    <property type="term" value="P:regulation of DNA-templated transcription"/>
    <property type="evidence" value="ECO:0007669"/>
    <property type="project" value="InterPro"/>
</dbReference>
<dbReference type="PANTHER" id="PTHR44757:SF2">
    <property type="entry name" value="BIOFILM ARCHITECTURE MAINTENANCE PROTEIN MBAA"/>
    <property type="match status" value="1"/>
</dbReference>
<dbReference type="InterPro" id="IPR036388">
    <property type="entry name" value="WH-like_DNA-bd_sf"/>
</dbReference>
<evidence type="ECO:0000313" key="5">
    <source>
        <dbReference type="EMBL" id="MBB2195686.1"/>
    </source>
</evidence>
<feature type="domain" description="PAC" evidence="2">
    <location>
        <begin position="44"/>
        <end position="95"/>
    </location>
</feature>
<feature type="domain" description="HTH luxR-type" evidence="1">
    <location>
        <begin position="284"/>
        <end position="349"/>
    </location>
</feature>
<dbReference type="SUPFAM" id="SSF46894">
    <property type="entry name" value="C-terminal effector domain of the bipartite response regulators"/>
    <property type="match status" value="1"/>
</dbReference>
<keyword evidence="6" id="KW-1185">Reference proteome</keyword>
<dbReference type="Pfam" id="PF00990">
    <property type="entry name" value="GGDEF"/>
    <property type="match status" value="1"/>
</dbReference>
<dbReference type="NCBIfam" id="TIGR00254">
    <property type="entry name" value="GGDEF"/>
    <property type="match status" value="1"/>
</dbReference>
<dbReference type="Pfam" id="PF00196">
    <property type="entry name" value="GerE"/>
    <property type="match status" value="1"/>
</dbReference>
<dbReference type="InterPro" id="IPR000792">
    <property type="entry name" value="Tscrpt_reg_LuxR_C"/>
</dbReference>
<dbReference type="SMART" id="SM00267">
    <property type="entry name" value="GGDEF"/>
    <property type="match status" value="1"/>
</dbReference>
<dbReference type="InterPro" id="IPR000700">
    <property type="entry name" value="PAS-assoc_C"/>
</dbReference>
<dbReference type="EMBL" id="JABEQO010000038">
    <property type="protein sequence ID" value="MBB2166584.1"/>
    <property type="molecule type" value="Genomic_DNA"/>
</dbReference>
<organism evidence="4 7">
    <name type="scientific">Gluconacetobacter dulcium</name>
    <dbReference type="NCBI Taxonomy" id="2729096"/>
    <lineage>
        <taxon>Bacteria</taxon>
        <taxon>Pseudomonadati</taxon>
        <taxon>Pseudomonadota</taxon>
        <taxon>Alphaproteobacteria</taxon>
        <taxon>Acetobacterales</taxon>
        <taxon>Acetobacteraceae</taxon>
        <taxon>Gluconacetobacter</taxon>
    </lineage>
</organism>
<dbReference type="InterPro" id="IPR052155">
    <property type="entry name" value="Biofilm_reg_signaling"/>
</dbReference>
<name>A0A7W4IPE0_9PROT</name>
<gene>
    <name evidence="5" type="ORF">HLH25_19050</name>
    <name evidence="4" type="ORF">HLH26_19055</name>
</gene>
<dbReference type="PRINTS" id="PR00038">
    <property type="entry name" value="HTHLUXR"/>
</dbReference>
<dbReference type="SUPFAM" id="SSF55785">
    <property type="entry name" value="PYP-like sensor domain (PAS domain)"/>
    <property type="match status" value="1"/>
</dbReference>
<comment type="caution">
    <text evidence="4">The sequence shown here is derived from an EMBL/GenBank/DDBJ whole genome shotgun (WGS) entry which is preliminary data.</text>
</comment>
<evidence type="ECO:0000313" key="7">
    <source>
        <dbReference type="Proteomes" id="UP000561077"/>
    </source>
</evidence>